<evidence type="ECO:0000313" key="4">
    <source>
        <dbReference type="EnsemblPlants" id="Pp3c23_18800V3.1"/>
    </source>
</evidence>
<feature type="region of interest" description="Disordered" evidence="1">
    <location>
        <begin position="204"/>
        <end position="389"/>
    </location>
</feature>
<proteinExistence type="predicted"/>
<dbReference type="PaxDb" id="3218-PP1S49_210V6.1"/>
<dbReference type="GeneID" id="112276261"/>
<feature type="compositionally biased region" description="Basic residues" evidence="1">
    <location>
        <begin position="209"/>
        <end position="226"/>
    </location>
</feature>
<gene>
    <name evidence="4" type="primary">LOC112276261</name>
    <name evidence="3" type="ORF">PHYPA_028280</name>
</gene>
<organism evidence="3">
    <name type="scientific">Physcomitrium patens</name>
    <name type="common">Spreading-leaved earth moss</name>
    <name type="synonym">Physcomitrella patens</name>
    <dbReference type="NCBI Taxonomy" id="3218"/>
    <lineage>
        <taxon>Eukaryota</taxon>
        <taxon>Viridiplantae</taxon>
        <taxon>Streptophyta</taxon>
        <taxon>Embryophyta</taxon>
        <taxon>Bryophyta</taxon>
        <taxon>Bryophytina</taxon>
        <taxon>Bryopsida</taxon>
        <taxon>Funariidae</taxon>
        <taxon>Funariales</taxon>
        <taxon>Funariaceae</taxon>
        <taxon>Physcomitrium</taxon>
    </lineage>
</organism>
<feature type="compositionally biased region" description="Polar residues" evidence="1">
    <location>
        <begin position="306"/>
        <end position="317"/>
    </location>
</feature>
<keyword evidence="5" id="KW-1185">Reference proteome</keyword>
<reference evidence="3 5" key="2">
    <citation type="journal article" date="2018" name="Plant J.">
        <title>The Physcomitrella patens chromosome-scale assembly reveals moss genome structure and evolution.</title>
        <authorList>
            <person name="Lang D."/>
            <person name="Ullrich K.K."/>
            <person name="Murat F."/>
            <person name="Fuchs J."/>
            <person name="Jenkins J."/>
            <person name="Haas F.B."/>
            <person name="Piednoel M."/>
            <person name="Gundlach H."/>
            <person name="Van Bel M."/>
            <person name="Meyberg R."/>
            <person name="Vives C."/>
            <person name="Morata J."/>
            <person name="Symeonidi A."/>
            <person name="Hiss M."/>
            <person name="Muchero W."/>
            <person name="Kamisugi Y."/>
            <person name="Saleh O."/>
            <person name="Blanc G."/>
            <person name="Decker E.L."/>
            <person name="van Gessel N."/>
            <person name="Grimwood J."/>
            <person name="Hayes R.D."/>
            <person name="Graham S.W."/>
            <person name="Gunter L.E."/>
            <person name="McDaniel S.F."/>
            <person name="Hoernstein S.N.W."/>
            <person name="Larsson A."/>
            <person name="Li F.W."/>
            <person name="Perroud P.F."/>
            <person name="Phillips J."/>
            <person name="Ranjan P."/>
            <person name="Rokshar D.S."/>
            <person name="Rothfels C.J."/>
            <person name="Schneider L."/>
            <person name="Shu S."/>
            <person name="Stevenson D.W."/>
            <person name="Thummler F."/>
            <person name="Tillich M."/>
            <person name="Villarreal Aguilar J.C."/>
            <person name="Widiez T."/>
            <person name="Wong G.K."/>
            <person name="Wymore A."/>
            <person name="Zhang Y."/>
            <person name="Zimmer A.D."/>
            <person name="Quatrano R.S."/>
            <person name="Mayer K.F.X."/>
            <person name="Goodstein D."/>
            <person name="Casacuberta J.M."/>
            <person name="Vandepoele K."/>
            <person name="Reski R."/>
            <person name="Cuming A.C."/>
            <person name="Tuskan G.A."/>
            <person name="Maumus F."/>
            <person name="Salse J."/>
            <person name="Schmutz J."/>
            <person name="Rensing S.A."/>
        </authorList>
    </citation>
    <scope>NUCLEOTIDE SEQUENCE [LARGE SCALE GENOMIC DNA]</scope>
    <source>
        <strain evidence="4 5">cv. Gransden 2004</strain>
    </source>
</reference>
<feature type="compositionally biased region" description="Polar residues" evidence="1">
    <location>
        <begin position="117"/>
        <end position="126"/>
    </location>
</feature>
<dbReference type="Gramene" id="Pp3c23_18800V3.1">
    <property type="protein sequence ID" value="Pp3c23_18800V3.1"/>
    <property type="gene ID" value="Pp3c23_18800"/>
</dbReference>
<dbReference type="InterPro" id="IPR011112">
    <property type="entry name" value="Rho-like_N"/>
</dbReference>
<feature type="domain" description="Rho termination factor-like N-terminal" evidence="2">
    <location>
        <begin position="414"/>
        <end position="454"/>
    </location>
</feature>
<reference evidence="4" key="3">
    <citation type="submission" date="2020-12" db="UniProtKB">
        <authorList>
            <consortium name="EnsemblPlants"/>
        </authorList>
    </citation>
    <scope>IDENTIFICATION</scope>
</reference>
<dbReference type="PANTHER" id="PTHR34449">
    <property type="entry name" value="RHO TERMINATION FACTOR"/>
    <property type="match status" value="1"/>
</dbReference>
<dbReference type="Proteomes" id="UP000006727">
    <property type="component" value="Chromosome 23"/>
</dbReference>
<dbReference type="RefSeq" id="XP_024363180.1">
    <property type="nucleotide sequence ID" value="XM_024507412.2"/>
</dbReference>
<evidence type="ECO:0000313" key="3">
    <source>
        <dbReference type="EMBL" id="PNR29586.1"/>
    </source>
</evidence>
<evidence type="ECO:0000313" key="5">
    <source>
        <dbReference type="Proteomes" id="UP000006727"/>
    </source>
</evidence>
<feature type="region of interest" description="Disordered" evidence="1">
    <location>
        <begin position="107"/>
        <end position="131"/>
    </location>
</feature>
<evidence type="ECO:0000256" key="1">
    <source>
        <dbReference type="SAM" id="MobiDB-lite"/>
    </source>
</evidence>
<dbReference type="Pfam" id="PF07498">
    <property type="entry name" value="Rho_N"/>
    <property type="match status" value="1"/>
</dbReference>
<protein>
    <recommendedName>
        <fullName evidence="2">Rho termination factor-like N-terminal domain-containing protein</fullName>
    </recommendedName>
</protein>
<dbReference type="EnsemblPlants" id="Pp3c23_18800V3.1">
    <property type="protein sequence ID" value="Pp3c23_18800V3.1"/>
    <property type="gene ID" value="Pp3c23_18800"/>
</dbReference>
<dbReference type="AlphaFoldDB" id="A0A2K1IJY2"/>
<evidence type="ECO:0000259" key="2">
    <source>
        <dbReference type="SMART" id="SM00959"/>
    </source>
</evidence>
<name>A0A2K1IJY2_PHYPA</name>
<sequence>MATALTSAQLQRPQHEVVDGVVRRTRDYRTSAMRVRPAASLLGCRPKGITSESRGKIYRVSLLRTLYSTKKGHIRATSEGEHDITDVQELADGSLFFSFSKSTPSADAAAQPRIQHSESANVNVPAQTPKPEALPTIQQSESANVNVPAQTPTPEALPTIQQSKSANVNVPAQTQTPEAIPTIQQSESANVNVPAQTPTLAALSQRHPSSFRKKSPIPAARSRRTASKAEVDTAELVAAEDKETPMDSTVSSISARPERPASSFSRKSPIPKSRERSSVSSSKRRSSAEVTSSAEAPSKPKFTKRSPISRNQNSSRATRSEKKSHSTEVAPTEVAPAQSEPVVSETESDSPVSPELKEILNDGKQTAGQDAEEDVERCSVSVPKKKSSKPSKVVIEDNEVAQSEAVENGAVSKNLSSYKLPELRSMAKAKGLKGYSKLKKGELVELIAASEVPEKI</sequence>
<dbReference type="EMBL" id="ABEU02000023">
    <property type="protein sequence ID" value="PNR29586.1"/>
    <property type="molecule type" value="Genomic_DNA"/>
</dbReference>
<dbReference type="GO" id="GO:0006353">
    <property type="term" value="P:DNA-templated transcription termination"/>
    <property type="evidence" value="ECO:0007669"/>
    <property type="project" value="InterPro"/>
</dbReference>
<reference evidence="3 5" key="1">
    <citation type="journal article" date="2008" name="Science">
        <title>The Physcomitrella genome reveals evolutionary insights into the conquest of land by plants.</title>
        <authorList>
            <person name="Rensing S."/>
            <person name="Lang D."/>
            <person name="Zimmer A."/>
            <person name="Terry A."/>
            <person name="Salamov A."/>
            <person name="Shapiro H."/>
            <person name="Nishiyama T."/>
            <person name="Perroud P.-F."/>
            <person name="Lindquist E."/>
            <person name="Kamisugi Y."/>
            <person name="Tanahashi T."/>
            <person name="Sakakibara K."/>
            <person name="Fujita T."/>
            <person name="Oishi K."/>
            <person name="Shin-I T."/>
            <person name="Kuroki Y."/>
            <person name="Toyoda A."/>
            <person name="Suzuki Y."/>
            <person name="Hashimoto A."/>
            <person name="Yamaguchi K."/>
            <person name="Sugano A."/>
            <person name="Kohara Y."/>
            <person name="Fujiyama A."/>
            <person name="Anterola A."/>
            <person name="Aoki S."/>
            <person name="Ashton N."/>
            <person name="Barbazuk W.B."/>
            <person name="Barker E."/>
            <person name="Bennetzen J."/>
            <person name="Bezanilla M."/>
            <person name="Blankenship R."/>
            <person name="Cho S.H."/>
            <person name="Dutcher S."/>
            <person name="Estelle M."/>
            <person name="Fawcett J.A."/>
            <person name="Gundlach H."/>
            <person name="Hanada K."/>
            <person name="Heyl A."/>
            <person name="Hicks K.A."/>
            <person name="Hugh J."/>
            <person name="Lohr M."/>
            <person name="Mayer K."/>
            <person name="Melkozernov A."/>
            <person name="Murata T."/>
            <person name="Nelson D."/>
            <person name="Pils B."/>
            <person name="Prigge M."/>
            <person name="Reiss B."/>
            <person name="Renner T."/>
            <person name="Rombauts S."/>
            <person name="Rushton P."/>
            <person name="Sanderfoot A."/>
            <person name="Schween G."/>
            <person name="Shiu S.-H."/>
            <person name="Stueber K."/>
            <person name="Theodoulou F.L."/>
            <person name="Tu H."/>
            <person name="Van de Peer Y."/>
            <person name="Verrier P.J."/>
            <person name="Waters E."/>
            <person name="Wood A."/>
            <person name="Yang L."/>
            <person name="Cove D."/>
            <person name="Cuming A."/>
            <person name="Hasebe M."/>
            <person name="Lucas S."/>
            <person name="Mishler D.B."/>
            <person name="Reski R."/>
            <person name="Grigoriev I."/>
            <person name="Quatrano R.S."/>
            <person name="Boore J.L."/>
        </authorList>
    </citation>
    <scope>NUCLEOTIDE SEQUENCE [LARGE SCALE GENOMIC DNA]</scope>
    <source>
        <strain evidence="4 5">cv. Gransden 2004</strain>
    </source>
</reference>
<dbReference type="PANTHER" id="PTHR34449:SF2">
    <property type="entry name" value="RHO TERMINATION FACTOR"/>
    <property type="match status" value="1"/>
</dbReference>
<accession>A0A2K1IJY2</accession>
<dbReference type="SMART" id="SM00959">
    <property type="entry name" value="Rho_N"/>
    <property type="match status" value="1"/>
</dbReference>